<proteinExistence type="predicted"/>
<dbReference type="PANTHER" id="PTHR16064:SF3">
    <property type="entry name" value="BTB_POZ DOMAIN-CONTAINING PROTEIN 7"/>
    <property type="match status" value="1"/>
</dbReference>
<dbReference type="Pfam" id="PF00651">
    <property type="entry name" value="BTB"/>
    <property type="match status" value="1"/>
</dbReference>
<dbReference type="InterPro" id="IPR000210">
    <property type="entry name" value="BTB/POZ_dom"/>
</dbReference>
<accession>A0A2H1V6D1</accession>
<dbReference type="AlphaFoldDB" id="A0A2H1V6D1"/>
<protein>
    <submittedName>
        <fullName evidence="2">SFRICE_020248</fullName>
    </submittedName>
</protein>
<dbReference type="GO" id="GO:0061138">
    <property type="term" value="P:morphogenesis of a branching epithelium"/>
    <property type="evidence" value="ECO:0007669"/>
    <property type="project" value="InterPro"/>
</dbReference>
<dbReference type="InterPro" id="IPR011333">
    <property type="entry name" value="SKP1/BTB/POZ_sf"/>
</dbReference>
<dbReference type="PANTHER" id="PTHR16064">
    <property type="entry name" value="BTB POZ DOMAIN CONTAINING 7"/>
    <property type="match status" value="1"/>
</dbReference>
<name>A0A2H1V6D1_SPOFR</name>
<organism evidence="2">
    <name type="scientific">Spodoptera frugiperda</name>
    <name type="common">Fall armyworm</name>
    <dbReference type="NCBI Taxonomy" id="7108"/>
    <lineage>
        <taxon>Eukaryota</taxon>
        <taxon>Metazoa</taxon>
        <taxon>Ecdysozoa</taxon>
        <taxon>Arthropoda</taxon>
        <taxon>Hexapoda</taxon>
        <taxon>Insecta</taxon>
        <taxon>Pterygota</taxon>
        <taxon>Neoptera</taxon>
        <taxon>Endopterygota</taxon>
        <taxon>Lepidoptera</taxon>
        <taxon>Glossata</taxon>
        <taxon>Ditrysia</taxon>
        <taxon>Noctuoidea</taxon>
        <taxon>Noctuidae</taxon>
        <taxon>Amphipyrinae</taxon>
        <taxon>Spodoptera</taxon>
    </lineage>
</organism>
<feature type="domain" description="BTB" evidence="1">
    <location>
        <begin position="140"/>
        <end position="209"/>
    </location>
</feature>
<evidence type="ECO:0000259" key="1">
    <source>
        <dbReference type="PROSITE" id="PS50097"/>
    </source>
</evidence>
<dbReference type="EMBL" id="ODYU01000921">
    <property type="protein sequence ID" value="SOQ36410.1"/>
    <property type="molecule type" value="Genomic_DNA"/>
</dbReference>
<sequence>MSRLLCCLRERRADMGAALSHPQEGEACDGAGVAAAPPTMADVIRERKKKAAGSGLGTLRRRIALVRHPRDNRPNRGCEHARFIRSVVSSWRLAEVFLLCEELEAGAALRDLVTQAELAREPAAALHADLAHAYRDRWWCDVELVGAGWSVAAHRAVLAARCTYFRDLLQRYPVSCCRVPLDGAGAALSREELEAAVLALYAGPQHAGPCTACAKWERAGPADGDLDIINGDSTGSELADTRLVFRLETGCGAAYGFRTALELPCHRLLLAARSRFFRP</sequence>
<evidence type="ECO:0000313" key="2">
    <source>
        <dbReference type="EMBL" id="SOQ36410.1"/>
    </source>
</evidence>
<dbReference type="PROSITE" id="PS50097">
    <property type="entry name" value="BTB"/>
    <property type="match status" value="1"/>
</dbReference>
<reference evidence="2" key="1">
    <citation type="submission" date="2016-07" db="EMBL/GenBank/DDBJ databases">
        <authorList>
            <person name="Bretaudeau A."/>
        </authorList>
    </citation>
    <scope>NUCLEOTIDE SEQUENCE</scope>
    <source>
        <strain evidence="2">Rice</strain>
        <tissue evidence="2">Whole body</tissue>
    </source>
</reference>
<dbReference type="Gene3D" id="3.30.710.10">
    <property type="entry name" value="Potassium Channel Kv1.1, Chain A"/>
    <property type="match status" value="1"/>
</dbReference>
<dbReference type="SUPFAM" id="SSF54695">
    <property type="entry name" value="POZ domain"/>
    <property type="match status" value="1"/>
</dbReference>
<dbReference type="InterPro" id="IPR042345">
    <property type="entry name" value="Btbd7"/>
</dbReference>
<gene>
    <name evidence="2" type="ORF">SFRICE_020248</name>
</gene>